<dbReference type="GO" id="GO:0000155">
    <property type="term" value="F:phosphorelay sensor kinase activity"/>
    <property type="evidence" value="ECO:0007669"/>
    <property type="project" value="InterPro"/>
</dbReference>
<evidence type="ECO:0000256" key="11">
    <source>
        <dbReference type="SAM" id="Phobius"/>
    </source>
</evidence>
<keyword evidence="6" id="KW-0418">Kinase</keyword>
<evidence type="ECO:0000256" key="6">
    <source>
        <dbReference type="ARBA" id="ARBA00022777"/>
    </source>
</evidence>
<dbReference type="SUPFAM" id="SSF55874">
    <property type="entry name" value="ATPase domain of HSP90 chaperone/DNA topoisomerase II/histidine kinase"/>
    <property type="match status" value="1"/>
</dbReference>
<feature type="modified residue" description="4-aspartylphosphate" evidence="9">
    <location>
        <position position="981"/>
    </location>
</feature>
<dbReference type="InterPro" id="IPR003661">
    <property type="entry name" value="HisK_dim/P_dom"/>
</dbReference>
<feature type="domain" description="Response regulatory" evidence="13">
    <location>
        <begin position="927"/>
        <end position="1047"/>
    </location>
</feature>
<dbReference type="Gene3D" id="1.10.287.130">
    <property type="match status" value="1"/>
</dbReference>
<evidence type="ECO:0000256" key="1">
    <source>
        <dbReference type="ARBA" id="ARBA00000085"/>
    </source>
</evidence>
<dbReference type="PROSITE" id="PS50112">
    <property type="entry name" value="PAS"/>
    <property type="match status" value="2"/>
</dbReference>
<dbReference type="GO" id="GO:0006355">
    <property type="term" value="P:regulation of DNA-templated transcription"/>
    <property type="evidence" value="ECO:0007669"/>
    <property type="project" value="InterPro"/>
</dbReference>
<dbReference type="Pfam" id="PF00989">
    <property type="entry name" value="PAS"/>
    <property type="match status" value="2"/>
</dbReference>
<dbReference type="InterPro" id="IPR007892">
    <property type="entry name" value="CHASE4"/>
</dbReference>
<dbReference type="PROSITE" id="PS50113">
    <property type="entry name" value="PAC"/>
    <property type="match status" value="2"/>
</dbReference>
<dbReference type="PROSITE" id="PS50109">
    <property type="entry name" value="HIS_KIN"/>
    <property type="match status" value="1"/>
</dbReference>
<dbReference type="InterPro" id="IPR004358">
    <property type="entry name" value="Sig_transdc_His_kin-like_C"/>
</dbReference>
<dbReference type="Proteomes" id="UP000570823">
    <property type="component" value="Unassembled WGS sequence"/>
</dbReference>
<evidence type="ECO:0000256" key="3">
    <source>
        <dbReference type="ARBA" id="ARBA00022553"/>
    </source>
</evidence>
<evidence type="ECO:0000256" key="9">
    <source>
        <dbReference type="PROSITE-ProRule" id="PRU00169"/>
    </source>
</evidence>
<evidence type="ECO:0000259" key="12">
    <source>
        <dbReference type="PROSITE" id="PS50109"/>
    </source>
</evidence>
<keyword evidence="11" id="KW-0812">Transmembrane</keyword>
<evidence type="ECO:0000259" key="14">
    <source>
        <dbReference type="PROSITE" id="PS50112"/>
    </source>
</evidence>
<feature type="domain" description="PAS" evidence="14">
    <location>
        <begin position="544"/>
        <end position="617"/>
    </location>
</feature>
<dbReference type="PRINTS" id="PR00344">
    <property type="entry name" value="BCTRLSENSOR"/>
</dbReference>
<dbReference type="Gene3D" id="3.30.565.10">
    <property type="entry name" value="Histidine kinase-like ATPase, C-terminal domain"/>
    <property type="match status" value="1"/>
</dbReference>
<comment type="caution">
    <text evidence="17">The sequence shown here is derived from an EMBL/GenBank/DDBJ whole genome shotgun (WGS) entry which is preliminary data.</text>
</comment>
<dbReference type="Pfam" id="PF00672">
    <property type="entry name" value="HAMP"/>
    <property type="match status" value="1"/>
</dbReference>
<comment type="catalytic activity">
    <reaction evidence="1">
        <text>ATP + protein L-histidine = ADP + protein N-phospho-L-histidine.</text>
        <dbReference type="EC" id="2.7.13.3"/>
    </reaction>
</comment>
<feature type="domain" description="Histidine kinase" evidence="12">
    <location>
        <begin position="687"/>
        <end position="902"/>
    </location>
</feature>
<feature type="compositionally biased region" description="Basic and acidic residues" evidence="10">
    <location>
        <begin position="904"/>
        <end position="920"/>
    </location>
</feature>
<feature type="domain" description="PAS" evidence="14">
    <location>
        <begin position="381"/>
        <end position="434"/>
    </location>
</feature>
<feature type="transmembrane region" description="Helical" evidence="11">
    <location>
        <begin position="37"/>
        <end position="56"/>
    </location>
</feature>
<evidence type="ECO:0000256" key="7">
    <source>
        <dbReference type="ARBA" id="ARBA00022840"/>
    </source>
</evidence>
<feature type="domain" description="PAC" evidence="15">
    <location>
        <begin position="454"/>
        <end position="504"/>
    </location>
</feature>
<evidence type="ECO:0000256" key="2">
    <source>
        <dbReference type="ARBA" id="ARBA00012438"/>
    </source>
</evidence>
<dbReference type="CDD" id="cd00082">
    <property type="entry name" value="HisKA"/>
    <property type="match status" value="1"/>
</dbReference>
<dbReference type="SUPFAM" id="SSF47384">
    <property type="entry name" value="Homodimeric domain of signal transducing histidine kinase"/>
    <property type="match status" value="1"/>
</dbReference>
<dbReference type="SMART" id="SM00086">
    <property type="entry name" value="PAC"/>
    <property type="match status" value="2"/>
</dbReference>
<dbReference type="CDD" id="cd06225">
    <property type="entry name" value="HAMP"/>
    <property type="match status" value="1"/>
</dbReference>
<keyword evidence="5" id="KW-0547">Nucleotide-binding</keyword>
<dbReference type="CDD" id="cd17546">
    <property type="entry name" value="REC_hyHK_CKI1_RcsC-like"/>
    <property type="match status" value="1"/>
</dbReference>
<dbReference type="InterPro" id="IPR036097">
    <property type="entry name" value="HisK_dim/P_sf"/>
</dbReference>
<keyword evidence="3 9" id="KW-0597">Phosphoprotein</keyword>
<dbReference type="PROSITE" id="PS50885">
    <property type="entry name" value="HAMP"/>
    <property type="match status" value="1"/>
</dbReference>
<dbReference type="InterPro" id="IPR011006">
    <property type="entry name" value="CheY-like_superfamily"/>
</dbReference>
<dbReference type="EC" id="2.7.13.3" evidence="2"/>
<dbReference type="Pfam" id="PF00072">
    <property type="entry name" value="Response_reg"/>
    <property type="match status" value="1"/>
</dbReference>
<dbReference type="EMBL" id="JABXWR010000001">
    <property type="protein sequence ID" value="NVO67618.1"/>
    <property type="molecule type" value="Genomic_DNA"/>
</dbReference>
<dbReference type="SMART" id="SM00304">
    <property type="entry name" value="HAMP"/>
    <property type="match status" value="1"/>
</dbReference>
<dbReference type="Gene3D" id="6.10.340.10">
    <property type="match status" value="1"/>
</dbReference>
<dbReference type="Pfam" id="PF05228">
    <property type="entry name" value="CHASE4"/>
    <property type="match status" value="1"/>
</dbReference>
<evidence type="ECO:0000259" key="16">
    <source>
        <dbReference type="PROSITE" id="PS50885"/>
    </source>
</evidence>
<dbReference type="GO" id="GO:0005524">
    <property type="term" value="F:ATP binding"/>
    <property type="evidence" value="ECO:0007669"/>
    <property type="project" value="UniProtKB-KW"/>
</dbReference>
<evidence type="ECO:0000259" key="15">
    <source>
        <dbReference type="PROSITE" id="PS50113"/>
    </source>
</evidence>
<dbReference type="CDD" id="cd00130">
    <property type="entry name" value="PAS"/>
    <property type="match status" value="2"/>
</dbReference>
<dbReference type="Gene3D" id="3.40.50.2300">
    <property type="match status" value="1"/>
</dbReference>
<dbReference type="SUPFAM" id="SSF52172">
    <property type="entry name" value="CheY-like"/>
    <property type="match status" value="1"/>
</dbReference>
<protein>
    <recommendedName>
        <fullName evidence="2">histidine kinase</fullName>
        <ecNumber evidence="2">2.7.13.3</ecNumber>
    </recommendedName>
</protein>
<evidence type="ECO:0000259" key="13">
    <source>
        <dbReference type="PROSITE" id="PS50110"/>
    </source>
</evidence>
<evidence type="ECO:0000256" key="10">
    <source>
        <dbReference type="SAM" id="MobiDB-lite"/>
    </source>
</evidence>
<keyword evidence="11" id="KW-1133">Transmembrane helix</keyword>
<dbReference type="PROSITE" id="PS50110">
    <property type="entry name" value="RESPONSE_REGULATORY"/>
    <property type="match status" value="1"/>
</dbReference>
<keyword evidence="8" id="KW-0902">Two-component regulatory system</keyword>
<evidence type="ECO:0000256" key="4">
    <source>
        <dbReference type="ARBA" id="ARBA00022679"/>
    </source>
</evidence>
<dbReference type="InterPro" id="IPR001789">
    <property type="entry name" value="Sig_transdc_resp-reg_receiver"/>
</dbReference>
<dbReference type="SUPFAM" id="SSF55785">
    <property type="entry name" value="PYP-like sensor domain (PAS domain)"/>
    <property type="match status" value="2"/>
</dbReference>
<evidence type="ECO:0000313" key="18">
    <source>
        <dbReference type="Proteomes" id="UP000570823"/>
    </source>
</evidence>
<dbReference type="InterPro" id="IPR013767">
    <property type="entry name" value="PAS_fold"/>
</dbReference>
<dbReference type="InterPro" id="IPR035965">
    <property type="entry name" value="PAS-like_dom_sf"/>
</dbReference>
<dbReference type="InterPro" id="IPR000014">
    <property type="entry name" value="PAS"/>
</dbReference>
<dbReference type="GO" id="GO:0016020">
    <property type="term" value="C:membrane"/>
    <property type="evidence" value="ECO:0007669"/>
    <property type="project" value="InterPro"/>
</dbReference>
<keyword evidence="11" id="KW-0472">Membrane</keyword>
<feature type="domain" description="PAC" evidence="15">
    <location>
        <begin position="622"/>
        <end position="674"/>
    </location>
</feature>
<dbReference type="InterPro" id="IPR005467">
    <property type="entry name" value="His_kinase_dom"/>
</dbReference>
<reference evidence="17 18" key="1">
    <citation type="submission" date="2020-06" db="EMBL/GenBank/DDBJ databases">
        <title>Methanofollis fontis sp. nov., a methanogen isolated from marine sediments near a cold seep at Four-Way Closure Ridge offshore southwestern Taiwan.</title>
        <authorList>
            <person name="Chen S.-C."/>
            <person name="Teng N.-H."/>
            <person name="Lin Y.-S."/>
            <person name="Lai M.-C."/>
            <person name="Chen H.-H."/>
            <person name="Wang C.-C."/>
        </authorList>
    </citation>
    <scope>NUCLEOTIDE SEQUENCE [LARGE SCALE GENOMIC DNA]</scope>
    <source>
        <strain evidence="17 18">DSM 2702</strain>
    </source>
</reference>
<feature type="domain" description="HAMP" evidence="16">
    <location>
        <begin position="323"/>
        <end position="376"/>
    </location>
</feature>
<dbReference type="InterPro" id="IPR001610">
    <property type="entry name" value="PAC"/>
</dbReference>
<keyword evidence="4" id="KW-0808">Transferase</keyword>
<name>A0A7K4HRY6_9EURY</name>
<feature type="region of interest" description="Disordered" evidence="10">
    <location>
        <begin position="901"/>
        <end position="923"/>
    </location>
</feature>
<dbReference type="Gene3D" id="3.30.450.20">
    <property type="entry name" value="PAS domain"/>
    <property type="match status" value="2"/>
</dbReference>
<dbReference type="SMART" id="SM00448">
    <property type="entry name" value="REC"/>
    <property type="match status" value="1"/>
</dbReference>
<dbReference type="AlphaFoldDB" id="A0A7K4HRY6"/>
<dbReference type="SMART" id="SM00387">
    <property type="entry name" value="HATPase_c"/>
    <property type="match status" value="1"/>
</dbReference>
<keyword evidence="18" id="KW-1185">Reference proteome</keyword>
<organism evidence="17 18">
    <name type="scientific">Methanofollis tationis</name>
    <dbReference type="NCBI Taxonomy" id="81417"/>
    <lineage>
        <taxon>Archaea</taxon>
        <taxon>Methanobacteriati</taxon>
        <taxon>Methanobacteriota</taxon>
        <taxon>Stenosarchaea group</taxon>
        <taxon>Methanomicrobia</taxon>
        <taxon>Methanomicrobiales</taxon>
        <taxon>Methanomicrobiaceae</taxon>
        <taxon>Methanofollis</taxon>
    </lineage>
</organism>
<evidence type="ECO:0000313" key="17">
    <source>
        <dbReference type="EMBL" id="NVO67618.1"/>
    </source>
</evidence>
<dbReference type="InterPro" id="IPR003660">
    <property type="entry name" value="HAMP_dom"/>
</dbReference>
<dbReference type="SMART" id="SM00091">
    <property type="entry name" value="PAS"/>
    <property type="match status" value="2"/>
</dbReference>
<feature type="transmembrane region" description="Helical" evidence="11">
    <location>
        <begin position="298"/>
        <end position="321"/>
    </location>
</feature>
<dbReference type="PANTHER" id="PTHR43065">
    <property type="entry name" value="SENSOR HISTIDINE KINASE"/>
    <property type="match status" value="1"/>
</dbReference>
<dbReference type="InterPro" id="IPR036890">
    <property type="entry name" value="HATPase_C_sf"/>
</dbReference>
<sequence>MGLYPDADRTAVGYGTGDQDTRPFYGPLFRAFSSLRIKTALIIFATSVALTIVMALTSQALMLGGFTALEEQAMQENLARAKNAIAEDLSKLDMIAFTWAEADDTGRFMGDRDASYLRSNFPDENFVGSDFNLFMITDADGEIVWHKYVNLVYEHEMPTPKSLLEQVPALSPATGSEAISGILMLSSGPMMIASRPIMAGDSGGVSGRVTVGRFLDQVEIARLSRQTALSLSINELALPSGISDVGERLVSGGGAGVVLTEGDDRIAGYALLRDVMGAPALLLEIDAPREIYREGQNAVHYVIIAILLIGGVFSALMILLLQKTFISRLEILGGRIAGIGKGGNLSARLDVDGEDEIATVAASVNGMLASLENARSLLDESRERYSRVINEAKEIIFTLDLEGNLTSVNRVAEDLTGRSRDDLIGRPVREFIAPPYLHLIEGSLTGKIEKVQEKTVEIGILSKSGWLHILEVRLKPQRQGEHSWIFGIARDITELRRTEEELDLHRNHLEDLIRERTDALIRANASLNQEIIDRKWAEERLASEKKRLSVTLSSIAEGVISTDTGGRIVLINEIATTMTGFTREKACGMGIGSVLHLRDAQGKEVAARLLEEVLSGKKVLTLSRDLTLSGQDGSEIPVSISGSPIHDEGENVAGAVVIFRDITGTLKYEEELRRQEKIRSIGTLAGGIAHDFNNMLAAVTGNLSIARMDVPEDSPAYSHLCDAEAAAFRARDVTQQLITFSKGGAPVKKTAEIGELVRETARFSLRGRKSTLCIMIADDLCRVDVDTGQISQVIQNLIINADQAMPEGGTIEVKAENILVQQEKPPIGPGRYLRITVGDHGTGIPEEIRGRIFDPYFTTKKEGNGLGLASCQSIVRNHGGFIELQTEMGVGTAFKVYLPASQKPPEKPEEGACPAERPEKSASGMGKVLVMDDNEEIIRVAEALLRRRGFVVEGAADGLEAIDRYRAAQEGGAPFDVVVMDLTVPGGMGGKEAVRELLAYDPGLRAIVSSGYSDDPVMADYRSYGFVDVIAKPYRMADFIAVLKRHIRKSGD</sequence>
<proteinExistence type="predicted"/>
<evidence type="ECO:0000256" key="5">
    <source>
        <dbReference type="ARBA" id="ARBA00022741"/>
    </source>
</evidence>
<keyword evidence="7" id="KW-0067">ATP-binding</keyword>
<evidence type="ECO:0000256" key="8">
    <source>
        <dbReference type="ARBA" id="ARBA00023012"/>
    </source>
</evidence>
<dbReference type="PANTHER" id="PTHR43065:SF42">
    <property type="entry name" value="TWO-COMPONENT SENSOR PPRA"/>
    <property type="match status" value="1"/>
</dbReference>
<accession>A0A7K4HRY6</accession>
<dbReference type="OrthoDB" id="115915at2157"/>
<dbReference type="Pfam" id="PF02518">
    <property type="entry name" value="HATPase_c"/>
    <property type="match status" value="1"/>
</dbReference>
<dbReference type="RefSeq" id="WP_176789190.1">
    <property type="nucleotide sequence ID" value="NZ_JABXWR010000001.1"/>
</dbReference>
<dbReference type="InterPro" id="IPR000700">
    <property type="entry name" value="PAS-assoc_C"/>
</dbReference>
<gene>
    <name evidence="17" type="ORF">HWN36_09930</name>
</gene>
<dbReference type="InterPro" id="IPR003594">
    <property type="entry name" value="HATPase_dom"/>
</dbReference>
<dbReference type="NCBIfam" id="TIGR00229">
    <property type="entry name" value="sensory_box"/>
    <property type="match status" value="2"/>
</dbReference>